<evidence type="ECO:0000256" key="1">
    <source>
        <dbReference type="SAM" id="MobiDB-lite"/>
    </source>
</evidence>
<dbReference type="Proteomes" id="UP001250214">
    <property type="component" value="Unassembled WGS sequence"/>
</dbReference>
<dbReference type="RefSeq" id="WP_310913859.1">
    <property type="nucleotide sequence ID" value="NZ_JAVLVT010000010.1"/>
</dbReference>
<evidence type="ECO:0008006" key="4">
    <source>
        <dbReference type="Google" id="ProtNLM"/>
    </source>
</evidence>
<feature type="compositionally biased region" description="Basic and acidic residues" evidence="1">
    <location>
        <begin position="111"/>
        <end position="126"/>
    </location>
</feature>
<gene>
    <name evidence="2" type="ORF">RIF23_18525</name>
</gene>
<sequence length="126" mass="14046">MDQQTVAEYRYRAVCEVLGGSTIGRLQRDGTSRQSLPAGSLRAQRKVHASGRISVANQYIKLGPRHRGTLVTVVVEDTHLRVLHGEEEIAVRPRKNPTPVTRLYVKGMGTQEKRQASPVDKPSRFS</sequence>
<proteinExistence type="predicted"/>
<evidence type="ECO:0000313" key="3">
    <source>
        <dbReference type="Proteomes" id="UP001250214"/>
    </source>
</evidence>
<evidence type="ECO:0000313" key="2">
    <source>
        <dbReference type="EMBL" id="MDS1272289.1"/>
    </source>
</evidence>
<accession>A0ABU2HBS7</accession>
<comment type="caution">
    <text evidence="2">The sequence shown here is derived from an EMBL/GenBank/DDBJ whole genome shotgun (WGS) entry which is preliminary data.</text>
</comment>
<dbReference type="EMBL" id="JAVLVT010000010">
    <property type="protein sequence ID" value="MDS1272289.1"/>
    <property type="molecule type" value="Genomic_DNA"/>
</dbReference>
<organism evidence="2 3">
    <name type="scientific">Lipingzhangella rawalii</name>
    <dbReference type="NCBI Taxonomy" id="2055835"/>
    <lineage>
        <taxon>Bacteria</taxon>
        <taxon>Bacillati</taxon>
        <taxon>Actinomycetota</taxon>
        <taxon>Actinomycetes</taxon>
        <taxon>Streptosporangiales</taxon>
        <taxon>Nocardiopsidaceae</taxon>
        <taxon>Lipingzhangella</taxon>
    </lineage>
</organism>
<name>A0ABU2HBS7_9ACTN</name>
<reference evidence="3" key="1">
    <citation type="submission" date="2023-07" db="EMBL/GenBank/DDBJ databases">
        <title>Novel species in the genus Lipingzhangella isolated from Sambhar Salt Lake.</title>
        <authorList>
            <person name="Jiya N."/>
            <person name="Kajale S."/>
            <person name="Sharma A."/>
        </authorList>
    </citation>
    <scope>NUCLEOTIDE SEQUENCE [LARGE SCALE GENOMIC DNA]</scope>
    <source>
        <strain evidence="3">LS1_29</strain>
    </source>
</reference>
<feature type="region of interest" description="Disordered" evidence="1">
    <location>
        <begin position="107"/>
        <end position="126"/>
    </location>
</feature>
<keyword evidence="3" id="KW-1185">Reference proteome</keyword>
<protein>
    <recommendedName>
        <fullName evidence="4">Transposase</fullName>
    </recommendedName>
</protein>